<proteinExistence type="predicted"/>
<evidence type="ECO:0000313" key="1">
    <source>
        <dbReference type="EMBL" id="SCB49518.1"/>
    </source>
</evidence>
<dbReference type="CDD" id="cd20489">
    <property type="entry name" value="cupin_HppE-like_C"/>
    <property type="match status" value="1"/>
</dbReference>
<dbReference type="Gene3D" id="2.60.120.10">
    <property type="entry name" value="Jelly Rolls"/>
    <property type="match status" value="2"/>
</dbReference>
<evidence type="ECO:0000313" key="2">
    <source>
        <dbReference type="Proteomes" id="UP000199101"/>
    </source>
</evidence>
<dbReference type="AlphaFoldDB" id="A0A1C3XBA7"/>
<dbReference type="Proteomes" id="UP000199101">
    <property type="component" value="Unassembled WGS sequence"/>
</dbReference>
<dbReference type="EMBL" id="FMAG01000014">
    <property type="protein sequence ID" value="SCB49518.1"/>
    <property type="molecule type" value="Genomic_DNA"/>
</dbReference>
<keyword evidence="2" id="KW-1185">Reference proteome</keyword>
<protein>
    <submittedName>
        <fullName evidence="1">Methylphosphonate synthase</fullName>
    </submittedName>
</protein>
<sequence>MVNAHEVKEAAVRRILLNSIKRNDELAAEELGVSLERFQAFMSGSNADAIDILARAVDKWPVSEREFFAVRDDAPSGFVKMSAAASKSSERCIARRGERYFNYRDSAMSTVSPIRPELVEMLVTVNDADPSNPAVRWNTGHFFYQITYFVGKVNFYYEDRGNRVCVEMNTGDSSFLGRYIPHSFAKRSDEEAYILALTFAGPLYGDAQSELSTLPDSAAQRLAGNVTSKGYLPLRDLAGDASLPLDELSRLADIEPSRIEAIAAGEVDMTDGERLKIASALRVSPIELLPREVMPPDSQVLHAGSNRTWRIGSNLTVKELAGSLTTPFARALEFSVGGDKEQRSDIETRLHQFFYNIGHTSVEVEIASEDANTTVVLEPHASLYVKPYVRVAFQATEGPGSGSNKGKLLALRVAGNLYGTTNIEALGCGEAALTRLRKDAALWY</sequence>
<dbReference type="STRING" id="410764.GA0061103_0608"/>
<dbReference type="InterPro" id="IPR011051">
    <property type="entry name" value="RmlC_Cupin_sf"/>
</dbReference>
<gene>
    <name evidence="1" type="ORF">GA0061103_0608</name>
</gene>
<accession>A0A1C3XBA7</accession>
<reference evidence="2" key="1">
    <citation type="submission" date="2016-08" db="EMBL/GenBank/DDBJ databases">
        <authorList>
            <person name="Varghese N."/>
            <person name="Submissions Spin"/>
        </authorList>
    </citation>
    <scope>NUCLEOTIDE SEQUENCE [LARGE SCALE GENOMIC DNA]</scope>
    <source>
        <strain evidence="2">HAMBI 2975</strain>
    </source>
</reference>
<name>A0A1C3XBA7_9HYPH</name>
<organism evidence="1 2">
    <name type="scientific">Rhizobium multihospitium</name>
    <dbReference type="NCBI Taxonomy" id="410764"/>
    <lineage>
        <taxon>Bacteria</taxon>
        <taxon>Pseudomonadati</taxon>
        <taxon>Pseudomonadota</taxon>
        <taxon>Alphaproteobacteria</taxon>
        <taxon>Hyphomicrobiales</taxon>
        <taxon>Rhizobiaceae</taxon>
        <taxon>Rhizobium/Agrobacterium group</taxon>
        <taxon>Rhizobium</taxon>
    </lineage>
</organism>
<dbReference type="RefSeq" id="WP_141694500.1">
    <property type="nucleotide sequence ID" value="NZ_FMAG01000014.1"/>
</dbReference>
<dbReference type="SUPFAM" id="SSF51182">
    <property type="entry name" value="RmlC-like cupins"/>
    <property type="match status" value="1"/>
</dbReference>
<dbReference type="InterPro" id="IPR014710">
    <property type="entry name" value="RmlC-like_jellyroll"/>
</dbReference>
<dbReference type="OrthoDB" id="4039157at2"/>